<comment type="caution">
    <text evidence="2">The sequence shown here is derived from an EMBL/GenBank/DDBJ whole genome shotgun (WGS) entry which is preliminary data.</text>
</comment>
<feature type="transmembrane region" description="Helical" evidence="1">
    <location>
        <begin position="12"/>
        <end position="33"/>
    </location>
</feature>
<evidence type="ECO:0000313" key="2">
    <source>
        <dbReference type="EMBL" id="KAF5327092.1"/>
    </source>
</evidence>
<organism evidence="2 3">
    <name type="scientific">Psilocybe cf. subviscida</name>
    <dbReference type="NCBI Taxonomy" id="2480587"/>
    <lineage>
        <taxon>Eukaryota</taxon>
        <taxon>Fungi</taxon>
        <taxon>Dikarya</taxon>
        <taxon>Basidiomycota</taxon>
        <taxon>Agaricomycotina</taxon>
        <taxon>Agaricomycetes</taxon>
        <taxon>Agaricomycetidae</taxon>
        <taxon>Agaricales</taxon>
        <taxon>Agaricineae</taxon>
        <taxon>Strophariaceae</taxon>
        <taxon>Psilocybe</taxon>
    </lineage>
</organism>
<keyword evidence="3" id="KW-1185">Reference proteome</keyword>
<evidence type="ECO:0000313" key="3">
    <source>
        <dbReference type="Proteomes" id="UP000567179"/>
    </source>
</evidence>
<dbReference type="EMBL" id="JAACJJ010000014">
    <property type="protein sequence ID" value="KAF5327092.1"/>
    <property type="molecule type" value="Genomic_DNA"/>
</dbReference>
<reference evidence="2 3" key="1">
    <citation type="journal article" date="2020" name="ISME J.">
        <title>Uncovering the hidden diversity of litter-decomposition mechanisms in mushroom-forming fungi.</title>
        <authorList>
            <person name="Floudas D."/>
            <person name="Bentzer J."/>
            <person name="Ahren D."/>
            <person name="Johansson T."/>
            <person name="Persson P."/>
            <person name="Tunlid A."/>
        </authorList>
    </citation>
    <scope>NUCLEOTIDE SEQUENCE [LARGE SCALE GENOMIC DNA]</scope>
    <source>
        <strain evidence="2 3">CBS 101986</strain>
    </source>
</reference>
<name>A0A8H5BPD4_9AGAR</name>
<proteinExistence type="predicted"/>
<accession>A0A8H5BPD4</accession>
<sequence>MTGSDSRSDSKANIILGGGLGGTAGICTILLVYRWRRRRRQQANTLHPEPFGATLTGGDQSMGVGIISSGLPQKFAREEVMTATDHSGASGYLLTSSLSSPTTMEVQLQETQRELRQLQEVVSELRIANHANIRAGFDTASLDTGFTPPPDYMTDRGL</sequence>
<keyword evidence="1" id="KW-1133">Transmembrane helix</keyword>
<dbReference type="AlphaFoldDB" id="A0A8H5BPD4"/>
<dbReference type="Proteomes" id="UP000567179">
    <property type="component" value="Unassembled WGS sequence"/>
</dbReference>
<protein>
    <submittedName>
        <fullName evidence="2">Uncharacterized protein</fullName>
    </submittedName>
</protein>
<keyword evidence="1" id="KW-0812">Transmembrane</keyword>
<evidence type="ECO:0000256" key="1">
    <source>
        <dbReference type="SAM" id="Phobius"/>
    </source>
</evidence>
<gene>
    <name evidence="2" type="ORF">D9619_005066</name>
</gene>
<keyword evidence="1" id="KW-0472">Membrane</keyword>